<keyword evidence="9" id="KW-0963">Cytoplasm</keyword>
<dbReference type="PANTHER" id="PTHR21235">
    <property type="entry name" value="IMIDAZOLE GLYCEROL PHOSPHATE SYNTHASE SUBUNIT HISF/H IGP SYNTHASE SUBUNIT HISF/H"/>
    <property type="match status" value="1"/>
</dbReference>
<evidence type="ECO:0000256" key="3">
    <source>
        <dbReference type="ARBA" id="ARBA00011152"/>
    </source>
</evidence>
<reference evidence="11 12" key="1">
    <citation type="submission" date="2023-05" db="EMBL/GenBank/DDBJ databases">
        <title>Draft genome of Paenibacillus sp. CCS26.</title>
        <authorList>
            <person name="Akita H."/>
            <person name="Shinto Y."/>
            <person name="Kimura Z."/>
        </authorList>
    </citation>
    <scope>NUCLEOTIDE SEQUENCE [LARGE SCALE GENOMIC DNA]</scope>
    <source>
        <strain evidence="11 12">CCS26</strain>
    </source>
</reference>
<dbReference type="Proteomes" id="UP001285921">
    <property type="component" value="Unassembled WGS sequence"/>
</dbReference>
<comment type="caution">
    <text evidence="11">The sequence shown here is derived from an EMBL/GenBank/DDBJ whole genome shotgun (WGS) entry which is preliminary data.</text>
</comment>
<dbReference type="InterPro" id="IPR013785">
    <property type="entry name" value="Aldolase_TIM"/>
</dbReference>
<dbReference type="NCBIfam" id="TIGR00735">
    <property type="entry name" value="hisF"/>
    <property type="match status" value="1"/>
</dbReference>
<comment type="similarity">
    <text evidence="2 9 10">Belongs to the HisA/HisF family.</text>
</comment>
<dbReference type="Gene3D" id="3.20.20.70">
    <property type="entry name" value="Aldolase class I"/>
    <property type="match status" value="1"/>
</dbReference>
<comment type="catalytic activity">
    <reaction evidence="8 9">
        <text>5-[(5-phospho-1-deoxy-D-ribulos-1-ylimino)methylamino]-1-(5-phospho-beta-D-ribosyl)imidazole-4-carboxamide + L-glutamine = D-erythro-1-(imidazol-4-yl)glycerol 3-phosphate + 5-amino-1-(5-phospho-beta-D-ribosyl)imidazole-4-carboxamide + L-glutamate + H(+)</text>
        <dbReference type="Rhea" id="RHEA:24793"/>
        <dbReference type="ChEBI" id="CHEBI:15378"/>
        <dbReference type="ChEBI" id="CHEBI:29985"/>
        <dbReference type="ChEBI" id="CHEBI:58278"/>
        <dbReference type="ChEBI" id="CHEBI:58359"/>
        <dbReference type="ChEBI" id="CHEBI:58475"/>
        <dbReference type="ChEBI" id="CHEBI:58525"/>
        <dbReference type="EC" id="4.3.2.10"/>
    </reaction>
</comment>
<dbReference type="EMBL" id="BTCL01000036">
    <property type="protein sequence ID" value="GMK48806.1"/>
    <property type="molecule type" value="Genomic_DNA"/>
</dbReference>
<dbReference type="InterPro" id="IPR011060">
    <property type="entry name" value="RibuloseP-bd_barrel"/>
</dbReference>
<evidence type="ECO:0000256" key="8">
    <source>
        <dbReference type="ARBA" id="ARBA00047838"/>
    </source>
</evidence>
<evidence type="ECO:0000256" key="7">
    <source>
        <dbReference type="ARBA" id="ARBA00025475"/>
    </source>
</evidence>
<evidence type="ECO:0000313" key="11">
    <source>
        <dbReference type="EMBL" id="GMK48806.1"/>
    </source>
</evidence>
<feature type="active site" evidence="9">
    <location>
        <position position="133"/>
    </location>
</feature>
<comment type="pathway">
    <text evidence="1 9">Amino-acid biosynthesis; L-histidine biosynthesis; L-histidine from 5-phospho-alpha-D-ribose 1-diphosphate: step 5/9.</text>
</comment>
<comment type="subunit">
    <text evidence="3 9">Heterodimer of HisH and HisF.</text>
</comment>
<dbReference type="SUPFAM" id="SSF51366">
    <property type="entry name" value="Ribulose-phoshate binding barrel"/>
    <property type="match status" value="1"/>
</dbReference>
<evidence type="ECO:0000256" key="5">
    <source>
        <dbReference type="ARBA" id="ARBA00023102"/>
    </source>
</evidence>
<evidence type="ECO:0000256" key="6">
    <source>
        <dbReference type="ARBA" id="ARBA00023239"/>
    </source>
</evidence>
<evidence type="ECO:0000256" key="1">
    <source>
        <dbReference type="ARBA" id="ARBA00005091"/>
    </source>
</evidence>
<evidence type="ECO:0000256" key="2">
    <source>
        <dbReference type="ARBA" id="ARBA00009667"/>
    </source>
</evidence>
<dbReference type="Pfam" id="PF00977">
    <property type="entry name" value="His_biosynth"/>
    <property type="match status" value="1"/>
</dbReference>
<evidence type="ECO:0000256" key="9">
    <source>
        <dbReference type="HAMAP-Rule" id="MF_01013"/>
    </source>
</evidence>
<evidence type="ECO:0000256" key="10">
    <source>
        <dbReference type="RuleBase" id="RU003657"/>
    </source>
</evidence>
<sequence>MHEMLAKRIIPCLDVKDGRVVKGVNFVNLRDAGDPVELASTYDREGADELVFLDISASVEGRATMIEVVKRTAGEITIPFTVGGGISHVDDMKRILRAGADKIAINTAAVLNPSLVSDGARKFGSQCIVVAIDAKYNEAWGEWEVFTHGGRKETGIKVLEWASEIERLGAGEILLTSMDADGTKDGFDLKLTRAVSDSVGIPVIASGGAGRIEHFSDVFEEGHADAGLAATIFHYKEMTIREVKDDLRQKGVEVR</sequence>
<proteinExistence type="inferred from homology"/>
<name>A0ABQ6NUT9_9BACL</name>
<comment type="function">
    <text evidence="7 9">IGPS catalyzes the conversion of PRFAR and glutamine to IGP, AICAR and glutamate. The HisF subunit catalyzes the cyclization activity that produces IGP and AICAR from PRFAR using the ammonia provided by the HisH subunit.</text>
</comment>
<keyword evidence="12" id="KW-1185">Reference proteome</keyword>
<evidence type="ECO:0000313" key="12">
    <source>
        <dbReference type="Proteomes" id="UP001285921"/>
    </source>
</evidence>
<accession>A0ABQ6NUT9</accession>
<dbReference type="InterPro" id="IPR004651">
    <property type="entry name" value="HisF"/>
</dbReference>
<comment type="subcellular location">
    <subcellularLocation>
        <location evidence="9">Cytoplasm</location>
    </subcellularLocation>
</comment>
<evidence type="ECO:0000256" key="4">
    <source>
        <dbReference type="ARBA" id="ARBA00022605"/>
    </source>
</evidence>
<dbReference type="InterPro" id="IPR006062">
    <property type="entry name" value="His_biosynth"/>
</dbReference>
<dbReference type="EC" id="4.3.2.10" evidence="9"/>
<organism evidence="11 12">
    <name type="scientific">Paenibacillus glycanilyticus</name>
    <dbReference type="NCBI Taxonomy" id="126569"/>
    <lineage>
        <taxon>Bacteria</taxon>
        <taxon>Bacillati</taxon>
        <taxon>Bacillota</taxon>
        <taxon>Bacilli</taxon>
        <taxon>Bacillales</taxon>
        <taxon>Paenibacillaceae</taxon>
        <taxon>Paenibacillus</taxon>
    </lineage>
</organism>
<dbReference type="InterPro" id="IPR050064">
    <property type="entry name" value="IGPS_HisA/HisF"/>
</dbReference>
<dbReference type="PANTHER" id="PTHR21235:SF2">
    <property type="entry name" value="IMIDAZOLE GLYCEROL PHOSPHATE SYNTHASE HISHF"/>
    <property type="match status" value="1"/>
</dbReference>
<dbReference type="HAMAP" id="MF_01013">
    <property type="entry name" value="HisF"/>
    <property type="match status" value="1"/>
</dbReference>
<protein>
    <recommendedName>
        <fullName evidence="9">Imidazole glycerol phosphate synthase subunit HisF</fullName>
        <ecNumber evidence="9">4.3.2.10</ecNumber>
    </recommendedName>
    <alternativeName>
        <fullName evidence="9">IGP synthase cyclase subunit</fullName>
    </alternativeName>
    <alternativeName>
        <fullName evidence="9">IGP synthase subunit HisF</fullName>
    </alternativeName>
    <alternativeName>
        <fullName evidence="9">ImGP synthase subunit HisF</fullName>
        <shortName evidence="9">IGPS subunit HisF</shortName>
    </alternativeName>
</protein>
<gene>
    <name evidence="9" type="primary">hisF</name>
    <name evidence="11" type="ORF">PghCCS26_59360</name>
</gene>
<feature type="active site" evidence="9">
    <location>
        <position position="14"/>
    </location>
</feature>
<keyword evidence="4 9" id="KW-0028">Amino-acid biosynthesis</keyword>
<keyword evidence="5 9" id="KW-0368">Histidine biosynthesis</keyword>
<dbReference type="CDD" id="cd04731">
    <property type="entry name" value="HisF"/>
    <property type="match status" value="1"/>
</dbReference>
<keyword evidence="6 9" id="KW-0456">Lyase</keyword>